<comment type="caution">
    <text evidence="2">The sequence shown here is derived from an EMBL/GenBank/DDBJ whole genome shotgun (WGS) entry which is preliminary data.</text>
</comment>
<protein>
    <submittedName>
        <fullName evidence="2">Uncharacterized protein</fullName>
    </submittedName>
</protein>
<dbReference type="AlphaFoldDB" id="A0AAV7W497"/>
<evidence type="ECO:0000256" key="1">
    <source>
        <dbReference type="SAM" id="MobiDB-lite"/>
    </source>
</evidence>
<dbReference type="EMBL" id="JANPWB010000002">
    <property type="protein sequence ID" value="KAJ1207687.1"/>
    <property type="molecule type" value="Genomic_DNA"/>
</dbReference>
<reference evidence="2" key="1">
    <citation type="journal article" date="2022" name="bioRxiv">
        <title>Sequencing and chromosome-scale assembly of the giantPleurodeles waltlgenome.</title>
        <authorList>
            <person name="Brown T."/>
            <person name="Elewa A."/>
            <person name="Iarovenko S."/>
            <person name="Subramanian E."/>
            <person name="Araus A.J."/>
            <person name="Petzold A."/>
            <person name="Susuki M."/>
            <person name="Suzuki K.-i.T."/>
            <person name="Hayashi T."/>
            <person name="Toyoda A."/>
            <person name="Oliveira C."/>
            <person name="Osipova E."/>
            <person name="Leigh N.D."/>
            <person name="Simon A."/>
            <person name="Yun M.H."/>
        </authorList>
    </citation>
    <scope>NUCLEOTIDE SEQUENCE</scope>
    <source>
        <strain evidence="2">20211129_DDA</strain>
        <tissue evidence="2">Liver</tissue>
    </source>
</reference>
<accession>A0AAV7W497</accession>
<dbReference type="Proteomes" id="UP001066276">
    <property type="component" value="Chromosome 1_2"/>
</dbReference>
<gene>
    <name evidence="2" type="ORF">NDU88_003077</name>
</gene>
<proteinExistence type="predicted"/>
<feature type="region of interest" description="Disordered" evidence="1">
    <location>
        <begin position="1"/>
        <end position="99"/>
    </location>
</feature>
<evidence type="ECO:0000313" key="2">
    <source>
        <dbReference type="EMBL" id="KAJ1207687.1"/>
    </source>
</evidence>
<evidence type="ECO:0000313" key="3">
    <source>
        <dbReference type="Proteomes" id="UP001066276"/>
    </source>
</evidence>
<sequence length="160" mass="17577">MDLHGSATPNPEGQCELSNPLVNLGAEGQSQGLRAAGHIKPELEEEEGEEMDGRRERSSSTAESFTGRRGDTTDDGGAEAQRGDPESSTSGAGGAQREFRPRCSKFDYSRKMTNLLYPSEQHCYQARALYLGAELHLTMEANWPLGFYKHLPLAAMLRVF</sequence>
<feature type="compositionally biased region" description="Polar residues" evidence="1">
    <location>
        <begin position="7"/>
        <end position="21"/>
    </location>
</feature>
<keyword evidence="3" id="KW-1185">Reference proteome</keyword>
<name>A0AAV7W497_PLEWA</name>
<organism evidence="2 3">
    <name type="scientific">Pleurodeles waltl</name>
    <name type="common">Iberian ribbed newt</name>
    <dbReference type="NCBI Taxonomy" id="8319"/>
    <lineage>
        <taxon>Eukaryota</taxon>
        <taxon>Metazoa</taxon>
        <taxon>Chordata</taxon>
        <taxon>Craniata</taxon>
        <taxon>Vertebrata</taxon>
        <taxon>Euteleostomi</taxon>
        <taxon>Amphibia</taxon>
        <taxon>Batrachia</taxon>
        <taxon>Caudata</taxon>
        <taxon>Salamandroidea</taxon>
        <taxon>Salamandridae</taxon>
        <taxon>Pleurodelinae</taxon>
        <taxon>Pleurodeles</taxon>
    </lineage>
</organism>